<evidence type="ECO:0000313" key="2">
    <source>
        <dbReference type="Proteomes" id="UP000285120"/>
    </source>
</evidence>
<gene>
    <name evidence="1" type="ORF">ATL39_0250</name>
</gene>
<name>A0A419V7W0_9BACL</name>
<organism evidence="1 2">
    <name type="scientific">Sinobaca qinghaiensis</name>
    <dbReference type="NCBI Taxonomy" id="342944"/>
    <lineage>
        <taxon>Bacteria</taxon>
        <taxon>Bacillati</taxon>
        <taxon>Bacillota</taxon>
        <taxon>Bacilli</taxon>
        <taxon>Bacillales</taxon>
        <taxon>Sporolactobacillaceae</taxon>
        <taxon>Sinobaca</taxon>
    </lineage>
</organism>
<protein>
    <submittedName>
        <fullName evidence="1">Uncharacterized protein</fullName>
    </submittedName>
</protein>
<reference evidence="1 2" key="1">
    <citation type="submission" date="2018-09" db="EMBL/GenBank/DDBJ databases">
        <title>Genomic Encyclopedia of Archaeal and Bacterial Type Strains, Phase II (KMG-II): from individual species to whole genera.</title>
        <authorList>
            <person name="Goeker M."/>
        </authorList>
    </citation>
    <scope>NUCLEOTIDE SEQUENCE [LARGE SCALE GENOMIC DNA]</scope>
    <source>
        <strain evidence="1 2">DSM 17008</strain>
    </source>
</reference>
<dbReference type="AlphaFoldDB" id="A0A419V7W0"/>
<comment type="caution">
    <text evidence="1">The sequence shown here is derived from an EMBL/GenBank/DDBJ whole genome shotgun (WGS) entry which is preliminary data.</text>
</comment>
<evidence type="ECO:0000313" key="1">
    <source>
        <dbReference type="EMBL" id="RKD76038.1"/>
    </source>
</evidence>
<keyword evidence="2" id="KW-1185">Reference proteome</keyword>
<dbReference type="EMBL" id="RAPK01000006">
    <property type="protein sequence ID" value="RKD76038.1"/>
    <property type="molecule type" value="Genomic_DNA"/>
</dbReference>
<dbReference type="Proteomes" id="UP000285120">
    <property type="component" value="Unassembled WGS sequence"/>
</dbReference>
<proteinExistence type="predicted"/>
<accession>A0A419V7W0</accession>
<dbReference type="RefSeq" id="WP_120191459.1">
    <property type="nucleotide sequence ID" value="NZ_RAPK01000006.1"/>
</dbReference>
<sequence length="87" mass="9789">MERVYVTNASTSEKDLAFTKAVLESGDGHGTTDQLLHVDGLLDADELEGKEFQLTFKTEKNEELTKKVKYDTSFQPNYGQTTFIVKP</sequence>